<dbReference type="RefSeq" id="WP_203901171.1">
    <property type="nucleotide sequence ID" value="NZ_BOPF01000016.1"/>
</dbReference>
<dbReference type="EMBL" id="BOPF01000016">
    <property type="protein sequence ID" value="GIJ47655.1"/>
    <property type="molecule type" value="Genomic_DNA"/>
</dbReference>
<evidence type="ECO:0000313" key="2">
    <source>
        <dbReference type="EMBL" id="GIJ47655.1"/>
    </source>
</evidence>
<dbReference type="Proteomes" id="UP000619260">
    <property type="component" value="Unassembled WGS sequence"/>
</dbReference>
<reference evidence="2" key="1">
    <citation type="submission" date="2021-01" db="EMBL/GenBank/DDBJ databases">
        <title>Whole genome shotgun sequence of Virgisporangium aliadipatigenens NBRC 105644.</title>
        <authorList>
            <person name="Komaki H."/>
            <person name="Tamura T."/>
        </authorList>
    </citation>
    <scope>NUCLEOTIDE SEQUENCE</scope>
    <source>
        <strain evidence="2">NBRC 105644</strain>
    </source>
</reference>
<name>A0A8J3YPI4_9ACTN</name>
<feature type="transmembrane region" description="Helical" evidence="1">
    <location>
        <begin position="42"/>
        <end position="63"/>
    </location>
</feature>
<keyword evidence="1" id="KW-1133">Transmembrane helix</keyword>
<dbReference type="AlphaFoldDB" id="A0A8J3YPI4"/>
<accession>A0A8J3YPI4</accession>
<organism evidence="2 3">
    <name type="scientific">Virgisporangium aliadipatigenens</name>
    <dbReference type="NCBI Taxonomy" id="741659"/>
    <lineage>
        <taxon>Bacteria</taxon>
        <taxon>Bacillati</taxon>
        <taxon>Actinomycetota</taxon>
        <taxon>Actinomycetes</taxon>
        <taxon>Micromonosporales</taxon>
        <taxon>Micromonosporaceae</taxon>
        <taxon>Virgisporangium</taxon>
    </lineage>
</organism>
<comment type="caution">
    <text evidence="2">The sequence shown here is derived from an EMBL/GenBank/DDBJ whole genome shotgun (WGS) entry which is preliminary data.</text>
</comment>
<keyword evidence="1" id="KW-0812">Transmembrane</keyword>
<gene>
    <name evidence="2" type="ORF">Val02_45410</name>
</gene>
<evidence type="ECO:0000313" key="3">
    <source>
        <dbReference type="Proteomes" id="UP000619260"/>
    </source>
</evidence>
<keyword evidence="1" id="KW-0472">Membrane</keyword>
<protein>
    <submittedName>
        <fullName evidence="2">Uncharacterized protein</fullName>
    </submittedName>
</protein>
<keyword evidence="3" id="KW-1185">Reference proteome</keyword>
<sequence length="182" mass="19692">MRAEDRPAGSRVTGLIGLLAVIAGIVTIVACVGLWGSDTDNVFAPLAYGVPMVACIFLGFWALRRVQFTSPALVALDRRFAEDGVRGTARILAYEAPAHVPPSARLVWLVLTLTLELPEGTRNGLRYRALVPGIDLPRFTTLGRMPCVVTPDEPPNVRVYPRCDADIDVLQGEPLTLIPYAA</sequence>
<proteinExistence type="predicted"/>
<dbReference type="PROSITE" id="PS51257">
    <property type="entry name" value="PROKAR_LIPOPROTEIN"/>
    <property type="match status" value="1"/>
</dbReference>
<evidence type="ECO:0000256" key="1">
    <source>
        <dbReference type="SAM" id="Phobius"/>
    </source>
</evidence>
<feature type="transmembrane region" description="Helical" evidence="1">
    <location>
        <begin position="12"/>
        <end position="36"/>
    </location>
</feature>